<dbReference type="AlphaFoldDB" id="A0A8C5KSS7"/>
<reference evidence="1" key="2">
    <citation type="submission" date="2025-09" db="UniProtKB">
        <authorList>
            <consortium name="Ensembl"/>
        </authorList>
    </citation>
    <scope>IDENTIFICATION</scope>
</reference>
<reference evidence="1" key="1">
    <citation type="submission" date="2025-08" db="UniProtKB">
        <authorList>
            <consortium name="Ensembl"/>
        </authorList>
    </citation>
    <scope>IDENTIFICATION</scope>
</reference>
<dbReference type="PANTHER" id="PTHR15992:SF5">
    <property type="entry name" value="HOLLIDAY JUNCTION RECOGNITION PROTEIN"/>
    <property type="match status" value="1"/>
</dbReference>
<keyword evidence="2" id="KW-1185">Reference proteome</keyword>
<dbReference type="GO" id="GO:0042393">
    <property type="term" value="F:histone binding"/>
    <property type="evidence" value="ECO:0007669"/>
    <property type="project" value="TreeGrafter"/>
</dbReference>
<dbReference type="GeneTree" id="ENSGT00390000005575"/>
<dbReference type="GO" id="GO:0034080">
    <property type="term" value="P:CENP-A containing chromatin assembly"/>
    <property type="evidence" value="ECO:0007669"/>
    <property type="project" value="TreeGrafter"/>
</dbReference>
<evidence type="ECO:0000313" key="1">
    <source>
        <dbReference type="Ensembl" id="ENSJJAP00000013060.1"/>
    </source>
</evidence>
<organism evidence="1 2">
    <name type="scientific">Jaculus jaculus</name>
    <name type="common">Lesser Egyptian jerboa</name>
    <dbReference type="NCBI Taxonomy" id="51337"/>
    <lineage>
        <taxon>Eukaryota</taxon>
        <taxon>Metazoa</taxon>
        <taxon>Chordata</taxon>
        <taxon>Craniata</taxon>
        <taxon>Vertebrata</taxon>
        <taxon>Euteleostomi</taxon>
        <taxon>Mammalia</taxon>
        <taxon>Eutheria</taxon>
        <taxon>Euarchontoglires</taxon>
        <taxon>Glires</taxon>
        <taxon>Rodentia</taxon>
        <taxon>Myomorpha</taxon>
        <taxon>Dipodoidea</taxon>
        <taxon>Dipodidae</taxon>
        <taxon>Dipodinae</taxon>
        <taxon>Jaculus</taxon>
    </lineage>
</organism>
<dbReference type="GO" id="GO:0000775">
    <property type="term" value="C:chromosome, centromeric region"/>
    <property type="evidence" value="ECO:0007669"/>
    <property type="project" value="TreeGrafter"/>
</dbReference>
<evidence type="ECO:0008006" key="3">
    <source>
        <dbReference type="Google" id="ProtNLM"/>
    </source>
</evidence>
<proteinExistence type="predicted"/>
<dbReference type="Gene3D" id="6.10.250.2320">
    <property type="match status" value="1"/>
</dbReference>
<dbReference type="PANTHER" id="PTHR15992">
    <property type="entry name" value="HOLLIDAY JUNCTION RECOGNITION PROTEIN"/>
    <property type="match status" value="1"/>
</dbReference>
<protein>
    <recommendedName>
        <fullName evidence="3">Holliday junction recognition protein</fullName>
    </recommendedName>
</protein>
<name>A0A8C5KSS7_JACJA</name>
<sequence length="91" mass="11005">REPRGPLEDELLLQKLRDSGRRFQRHMLRLLEKYERPFEDDLLVRMATLTYETPQGLRIWGGKLIKERNTKENQVFTITAWRRGGERIQPR</sequence>
<dbReference type="Proteomes" id="UP000694385">
    <property type="component" value="Unassembled WGS sequence"/>
</dbReference>
<accession>A0A8C5KSS7</accession>
<evidence type="ECO:0000313" key="2">
    <source>
        <dbReference type="Proteomes" id="UP000694385"/>
    </source>
</evidence>
<dbReference type="Ensembl" id="ENSJJAT00000019547.1">
    <property type="protein sequence ID" value="ENSJJAP00000013060.1"/>
    <property type="gene ID" value="ENSJJAG00000015930.1"/>
</dbReference>